<dbReference type="PANTHER" id="PTHR48106">
    <property type="entry name" value="QUINONE OXIDOREDUCTASE PIG3-RELATED"/>
    <property type="match status" value="1"/>
</dbReference>
<dbReference type="InterPro" id="IPR036291">
    <property type="entry name" value="NAD(P)-bd_dom_sf"/>
</dbReference>
<dbReference type="GO" id="GO:0070402">
    <property type="term" value="F:NADPH binding"/>
    <property type="evidence" value="ECO:0007669"/>
    <property type="project" value="TreeGrafter"/>
</dbReference>
<evidence type="ECO:0000256" key="1">
    <source>
        <dbReference type="ARBA" id="ARBA00022857"/>
    </source>
</evidence>
<keyword evidence="4" id="KW-1185">Reference proteome</keyword>
<keyword evidence="1" id="KW-0521">NADP</keyword>
<reference evidence="3 4" key="1">
    <citation type="submission" date="2015-09" db="EMBL/GenBank/DDBJ databases">
        <title>Draft Genome Sequence of Bradyrhizobium manausense Strain BR 3351T, a Novel Symbiotic Nitrogen-Fixing Alphaproteobacterium Isolated from Brazilian Amazon Rain Forest.</title>
        <authorList>
            <person name="De Araujo J.L."/>
            <person name="Zilli J.E."/>
        </authorList>
    </citation>
    <scope>NUCLEOTIDE SEQUENCE [LARGE SCALE GENOMIC DNA]</scope>
    <source>
        <strain evidence="3 4">BR3351</strain>
    </source>
</reference>
<organism evidence="3 4">
    <name type="scientific">Bradyrhizobium manausense</name>
    <dbReference type="NCBI Taxonomy" id="989370"/>
    <lineage>
        <taxon>Bacteria</taxon>
        <taxon>Pseudomonadati</taxon>
        <taxon>Pseudomonadota</taxon>
        <taxon>Alphaproteobacteria</taxon>
        <taxon>Hyphomicrobiales</taxon>
        <taxon>Nitrobacteraceae</taxon>
        <taxon>Bradyrhizobium</taxon>
    </lineage>
</organism>
<dbReference type="GO" id="GO:0016651">
    <property type="term" value="F:oxidoreductase activity, acting on NAD(P)H"/>
    <property type="evidence" value="ECO:0007669"/>
    <property type="project" value="TreeGrafter"/>
</dbReference>
<accession>A0A0R3CR86</accession>
<dbReference type="Pfam" id="PF13602">
    <property type="entry name" value="ADH_zinc_N_2"/>
    <property type="match status" value="1"/>
</dbReference>
<dbReference type="SUPFAM" id="SSF51735">
    <property type="entry name" value="NAD(P)-binding Rossmann-fold domains"/>
    <property type="match status" value="1"/>
</dbReference>
<dbReference type="AlphaFoldDB" id="A0A0R3CR86"/>
<dbReference type="Gene3D" id="3.40.50.720">
    <property type="entry name" value="NAD(P)-binding Rossmann-like Domain"/>
    <property type="match status" value="1"/>
</dbReference>
<dbReference type="Proteomes" id="UP000051936">
    <property type="component" value="Unassembled WGS sequence"/>
</dbReference>
<evidence type="ECO:0000313" key="4">
    <source>
        <dbReference type="Proteomes" id="UP000051936"/>
    </source>
</evidence>
<protein>
    <submittedName>
        <fullName evidence="3">Uncharacterized protein</fullName>
    </submittedName>
</protein>
<dbReference type="PANTHER" id="PTHR48106:SF2">
    <property type="entry name" value="ZN2+-BINDING DEHYDROGENASE"/>
    <property type="match status" value="1"/>
</dbReference>
<sequence length="225" mass="24091">MTDSRWCFRVPAGLSDEQAAFAYVNPLTALLLSRSLLSSPALHVAVNAAGSAIGRILIRLANRVGIRPIAIVRNPRSLQLLSDLNLRVTLVEPGDRLSALIAEVTSGAGLDIVFDAVGGEEGARLASGLRVNGVHLHYGLLSGTPLPVSLTTTRPDIDLRFFRLRDWVHFVERGELAREMSAVSNLIQCGVAATPVEACYPLAKIGQALAHNAREGRQGKILVTC</sequence>
<comment type="caution">
    <text evidence="3">The sequence shown here is derived from an EMBL/GenBank/DDBJ whole genome shotgun (WGS) entry which is preliminary data.</text>
</comment>
<proteinExistence type="predicted"/>
<evidence type="ECO:0000256" key="2">
    <source>
        <dbReference type="ARBA" id="ARBA00023002"/>
    </source>
</evidence>
<name>A0A0R3CR86_9BRAD</name>
<dbReference type="EMBL" id="LJYG01000116">
    <property type="protein sequence ID" value="KRQ00263.1"/>
    <property type="molecule type" value="Genomic_DNA"/>
</dbReference>
<gene>
    <name evidence="3" type="ORF">AOQ71_41815</name>
</gene>
<keyword evidence="2" id="KW-0560">Oxidoreductase</keyword>
<dbReference type="STRING" id="989370.AOQ71_41815"/>
<dbReference type="Gene3D" id="3.90.180.10">
    <property type="entry name" value="Medium-chain alcohol dehydrogenases, catalytic domain"/>
    <property type="match status" value="1"/>
</dbReference>
<evidence type="ECO:0000313" key="3">
    <source>
        <dbReference type="EMBL" id="KRQ00263.1"/>
    </source>
</evidence>